<protein>
    <recommendedName>
        <fullName evidence="1">SRR1-like domain-containing protein</fullName>
    </recommendedName>
</protein>
<dbReference type="EMBL" id="MU865955">
    <property type="protein sequence ID" value="KAK4446642.1"/>
    <property type="molecule type" value="Genomic_DNA"/>
</dbReference>
<comment type="caution">
    <text evidence="2">The sequence shown here is derived from an EMBL/GenBank/DDBJ whole genome shotgun (WGS) entry which is preliminary data.</text>
</comment>
<evidence type="ECO:0000313" key="3">
    <source>
        <dbReference type="Proteomes" id="UP001321760"/>
    </source>
</evidence>
<dbReference type="InterPro" id="IPR012942">
    <property type="entry name" value="SRR1-like"/>
</dbReference>
<organism evidence="2 3">
    <name type="scientific">Podospora aff. communis PSN243</name>
    <dbReference type="NCBI Taxonomy" id="3040156"/>
    <lineage>
        <taxon>Eukaryota</taxon>
        <taxon>Fungi</taxon>
        <taxon>Dikarya</taxon>
        <taxon>Ascomycota</taxon>
        <taxon>Pezizomycotina</taxon>
        <taxon>Sordariomycetes</taxon>
        <taxon>Sordariomycetidae</taxon>
        <taxon>Sordariales</taxon>
        <taxon>Podosporaceae</taxon>
        <taxon>Podospora</taxon>
    </lineage>
</organism>
<evidence type="ECO:0000313" key="2">
    <source>
        <dbReference type="EMBL" id="KAK4446642.1"/>
    </source>
</evidence>
<gene>
    <name evidence="2" type="ORF">QBC34DRAFT_147321</name>
</gene>
<dbReference type="AlphaFoldDB" id="A0AAV9GEJ9"/>
<name>A0AAV9GEJ9_9PEZI</name>
<sequence length="225" mass="25420">MAPIPIPDDLAGALFEAAKYHEAVETGAYYGTFTAEEHLERFRTIDAEYRASSCAALIEEIIRSKKPATGWPIDNAIAFGFCSFSSAYWGKRSDSFFWQLSSFLHIIELVEEGAAKPLVKYAQDPLFNSIDKEFVEKLGIKVTEDPEGLSLIKKSTFLYCPFLPRNIPVLQQDEQPVLYMGNETTGTIWVCQSFTYPPSCRSLLARDLARICPYMRRSTLPVHLE</sequence>
<evidence type="ECO:0000259" key="1">
    <source>
        <dbReference type="Pfam" id="PF07985"/>
    </source>
</evidence>
<dbReference type="Proteomes" id="UP001321760">
    <property type="component" value="Unassembled WGS sequence"/>
</dbReference>
<reference evidence="2" key="2">
    <citation type="submission" date="2023-05" db="EMBL/GenBank/DDBJ databases">
        <authorList>
            <consortium name="Lawrence Berkeley National Laboratory"/>
            <person name="Steindorff A."/>
            <person name="Hensen N."/>
            <person name="Bonometti L."/>
            <person name="Westerberg I."/>
            <person name="Brannstrom I.O."/>
            <person name="Guillou S."/>
            <person name="Cros-Aarteil S."/>
            <person name="Calhoun S."/>
            <person name="Haridas S."/>
            <person name="Kuo A."/>
            <person name="Mondo S."/>
            <person name="Pangilinan J."/>
            <person name="Riley R."/>
            <person name="Labutti K."/>
            <person name="Andreopoulos B."/>
            <person name="Lipzen A."/>
            <person name="Chen C."/>
            <person name="Yanf M."/>
            <person name="Daum C."/>
            <person name="Ng V."/>
            <person name="Clum A."/>
            <person name="Ohm R."/>
            <person name="Martin F."/>
            <person name="Silar P."/>
            <person name="Natvig D."/>
            <person name="Lalanne C."/>
            <person name="Gautier V."/>
            <person name="Ament-Velasquez S.L."/>
            <person name="Kruys A."/>
            <person name="Hutchinson M.I."/>
            <person name="Powell A.J."/>
            <person name="Barry K."/>
            <person name="Miller A.N."/>
            <person name="Grigoriev I.V."/>
            <person name="Debuchy R."/>
            <person name="Gladieux P."/>
            <person name="Thoren M.H."/>
            <person name="Johannesson H."/>
        </authorList>
    </citation>
    <scope>NUCLEOTIDE SEQUENCE</scope>
    <source>
        <strain evidence="2">PSN243</strain>
    </source>
</reference>
<feature type="domain" description="SRR1-like" evidence="1">
    <location>
        <begin position="70"/>
        <end position="198"/>
    </location>
</feature>
<reference evidence="2" key="1">
    <citation type="journal article" date="2023" name="Mol. Phylogenet. Evol.">
        <title>Genome-scale phylogeny and comparative genomics of the fungal order Sordariales.</title>
        <authorList>
            <person name="Hensen N."/>
            <person name="Bonometti L."/>
            <person name="Westerberg I."/>
            <person name="Brannstrom I.O."/>
            <person name="Guillou S."/>
            <person name="Cros-Aarteil S."/>
            <person name="Calhoun S."/>
            <person name="Haridas S."/>
            <person name="Kuo A."/>
            <person name="Mondo S."/>
            <person name="Pangilinan J."/>
            <person name="Riley R."/>
            <person name="LaButti K."/>
            <person name="Andreopoulos B."/>
            <person name="Lipzen A."/>
            <person name="Chen C."/>
            <person name="Yan M."/>
            <person name="Daum C."/>
            <person name="Ng V."/>
            <person name="Clum A."/>
            <person name="Steindorff A."/>
            <person name="Ohm R.A."/>
            <person name="Martin F."/>
            <person name="Silar P."/>
            <person name="Natvig D.O."/>
            <person name="Lalanne C."/>
            <person name="Gautier V."/>
            <person name="Ament-Velasquez S.L."/>
            <person name="Kruys A."/>
            <person name="Hutchinson M.I."/>
            <person name="Powell A.J."/>
            <person name="Barry K."/>
            <person name="Miller A.N."/>
            <person name="Grigoriev I.V."/>
            <person name="Debuchy R."/>
            <person name="Gladieux P."/>
            <person name="Hiltunen Thoren M."/>
            <person name="Johannesson H."/>
        </authorList>
    </citation>
    <scope>NUCLEOTIDE SEQUENCE</scope>
    <source>
        <strain evidence="2">PSN243</strain>
    </source>
</reference>
<dbReference type="PANTHER" id="PTHR42080:SF1">
    <property type="entry name" value="SRR1-LIKE DOMAIN-CONTAINING PROTEIN"/>
    <property type="match status" value="1"/>
</dbReference>
<accession>A0AAV9GEJ9</accession>
<proteinExistence type="predicted"/>
<keyword evidence="3" id="KW-1185">Reference proteome</keyword>
<dbReference type="Pfam" id="PF07985">
    <property type="entry name" value="SRR1"/>
    <property type="match status" value="1"/>
</dbReference>
<dbReference type="PANTHER" id="PTHR42080">
    <property type="entry name" value="SRR1 DOMAIN-CONTAINING PROTEIN"/>
    <property type="match status" value="1"/>
</dbReference>